<dbReference type="AlphaFoldDB" id="A0A2S0KFF5"/>
<keyword evidence="3" id="KW-1185">Reference proteome</keyword>
<feature type="domain" description="DUF6891" evidence="1">
    <location>
        <begin position="24"/>
        <end position="216"/>
    </location>
</feature>
<proteinExistence type="predicted"/>
<evidence type="ECO:0000313" key="2">
    <source>
        <dbReference type="EMBL" id="AVM00386.1"/>
    </source>
</evidence>
<gene>
    <name evidence="2" type="ORF">C6V83_08980</name>
</gene>
<dbReference type="Proteomes" id="UP000239814">
    <property type="component" value="Chromosome"/>
</dbReference>
<dbReference type="EMBL" id="CP027433">
    <property type="protein sequence ID" value="AVM00386.1"/>
    <property type="molecule type" value="Genomic_DNA"/>
</dbReference>
<reference evidence="2 3" key="1">
    <citation type="submission" date="2018-03" db="EMBL/GenBank/DDBJ databases">
        <title>Characteristics and genome of n-alkane degrading marine bacteria Gordonia iterans isolated from crude oil contaminated in Tae-an, South Korea.</title>
        <authorList>
            <person name="Lee S.-S."/>
            <person name="Kim H."/>
        </authorList>
    </citation>
    <scope>NUCLEOTIDE SEQUENCE [LARGE SCALE GENOMIC DNA]</scope>
    <source>
        <strain evidence="2 3">Co17</strain>
    </source>
</reference>
<accession>A0A2S0KFF5</accession>
<evidence type="ECO:0000259" key="1">
    <source>
        <dbReference type="Pfam" id="PF21831"/>
    </source>
</evidence>
<name>A0A2S0KFF5_9ACTN</name>
<evidence type="ECO:0000313" key="3">
    <source>
        <dbReference type="Proteomes" id="UP000239814"/>
    </source>
</evidence>
<dbReference type="Pfam" id="PF21831">
    <property type="entry name" value="DUF6891"/>
    <property type="match status" value="1"/>
</dbReference>
<protein>
    <recommendedName>
        <fullName evidence="1">DUF6891 domain-containing protein</fullName>
    </recommendedName>
</protein>
<dbReference type="OrthoDB" id="5515732at2"/>
<sequence>MTPDFYARPDGYALPQDWDLGEDADYVEEQTWQQALRGENGVDMYLEHFTEELEAAGIPEERAAQWFRSVILARRDQQARWGLPVPGTALDRGFTELADHGIVARADFTCCGTCGSSEIFAERDDTREWRGYVFFHTQDTDSIFEERSTYLNYGAFLPAFFTEHDWGAMTDTQREENYARVTVGLMNDVVLPVLRRHGVGIEWNGDLDTRIKLTGVDFVVPMAEPV</sequence>
<dbReference type="RefSeq" id="WP_105942114.1">
    <property type="nucleotide sequence ID" value="NZ_CP027433.1"/>
</dbReference>
<organism evidence="2 3">
    <name type="scientific">Gordonia iterans</name>
    <dbReference type="NCBI Taxonomy" id="1004901"/>
    <lineage>
        <taxon>Bacteria</taxon>
        <taxon>Bacillati</taxon>
        <taxon>Actinomycetota</taxon>
        <taxon>Actinomycetes</taxon>
        <taxon>Mycobacteriales</taxon>
        <taxon>Gordoniaceae</taxon>
        <taxon>Gordonia</taxon>
    </lineage>
</organism>
<dbReference type="KEGG" id="git:C6V83_08980"/>
<dbReference type="InterPro" id="IPR054186">
    <property type="entry name" value="DUF6891"/>
</dbReference>